<sequence>MGNDISINNVMMDARDMYPHGFHPVDQDIKADYSTGVSNKYTRTEKPPKYYLLDYGLSRRFAEGEEPEPLDTVGTDTTVPEYTNEFPIDPFFVDVYCVGNMIRQDFLDVSPTVLFG</sequence>
<dbReference type="Proteomes" id="UP000290288">
    <property type="component" value="Unassembled WGS sequence"/>
</dbReference>
<protein>
    <recommendedName>
        <fullName evidence="3">Protein kinase domain-containing protein</fullName>
    </recommendedName>
</protein>
<proteinExistence type="predicted"/>
<dbReference type="AlphaFoldDB" id="A0A4Q2DHY1"/>
<organism evidence="1 2">
    <name type="scientific">Candolleomyces aberdarensis</name>
    <dbReference type="NCBI Taxonomy" id="2316362"/>
    <lineage>
        <taxon>Eukaryota</taxon>
        <taxon>Fungi</taxon>
        <taxon>Dikarya</taxon>
        <taxon>Basidiomycota</taxon>
        <taxon>Agaricomycotina</taxon>
        <taxon>Agaricomycetes</taxon>
        <taxon>Agaricomycetidae</taxon>
        <taxon>Agaricales</taxon>
        <taxon>Agaricineae</taxon>
        <taxon>Psathyrellaceae</taxon>
        <taxon>Candolleomyces</taxon>
    </lineage>
</organism>
<gene>
    <name evidence="1" type="ORF">EST38_g7463</name>
</gene>
<accession>A0A4Q2DHY1</accession>
<dbReference type="OrthoDB" id="5987198at2759"/>
<evidence type="ECO:0008006" key="3">
    <source>
        <dbReference type="Google" id="ProtNLM"/>
    </source>
</evidence>
<reference evidence="1 2" key="1">
    <citation type="submission" date="2019-01" db="EMBL/GenBank/DDBJ databases">
        <title>Draft genome sequence of Psathyrella aberdarensis IHI B618.</title>
        <authorList>
            <person name="Buettner E."/>
            <person name="Kellner H."/>
        </authorList>
    </citation>
    <scope>NUCLEOTIDE SEQUENCE [LARGE SCALE GENOMIC DNA]</scope>
    <source>
        <strain evidence="1 2">IHI B618</strain>
    </source>
</reference>
<dbReference type="EMBL" id="SDEE01000269">
    <property type="protein sequence ID" value="RXW18394.1"/>
    <property type="molecule type" value="Genomic_DNA"/>
</dbReference>
<name>A0A4Q2DHY1_9AGAR</name>
<comment type="caution">
    <text evidence="1">The sequence shown here is derived from an EMBL/GenBank/DDBJ whole genome shotgun (WGS) entry which is preliminary data.</text>
</comment>
<evidence type="ECO:0000313" key="1">
    <source>
        <dbReference type="EMBL" id="RXW18394.1"/>
    </source>
</evidence>
<evidence type="ECO:0000313" key="2">
    <source>
        <dbReference type="Proteomes" id="UP000290288"/>
    </source>
</evidence>
<dbReference type="STRING" id="2316362.A0A4Q2DHY1"/>
<keyword evidence="2" id="KW-1185">Reference proteome</keyword>